<dbReference type="EMBL" id="OU892281">
    <property type="protein sequence ID" value="CAH1130914.1"/>
    <property type="molecule type" value="Genomic_DNA"/>
</dbReference>
<keyword evidence="3" id="KW-1185">Reference proteome</keyword>
<dbReference type="Pfam" id="PF14705">
    <property type="entry name" value="Costars"/>
    <property type="match status" value="1"/>
</dbReference>
<dbReference type="Proteomes" id="UP001152799">
    <property type="component" value="Chromosome 5"/>
</dbReference>
<dbReference type="InterPro" id="IPR026111">
    <property type="entry name" value="Abra"/>
</dbReference>
<sequence length="197" mass="22393">MSACVNERVFEDSPLKSKVALFNKVADSHTQKQAVNPFSNDKCVSSLPRPKYSKEDYGRPVKGSLSEQRSFKATIQVCKEMLQLCEVITQCGEPLFKASEKQDDPRVVISFGNLFSIYAGISDKVVGMLIRARKHQLLEFEGECLFQRRDDHVPIILVKSYKQIYKILMDKIEVAAKQLRDSIAQYGELDTNSSNYM</sequence>
<dbReference type="GO" id="GO:0045944">
    <property type="term" value="P:positive regulation of transcription by RNA polymerase II"/>
    <property type="evidence" value="ECO:0007669"/>
    <property type="project" value="TreeGrafter"/>
</dbReference>
<dbReference type="GO" id="GO:0035025">
    <property type="term" value="P:positive regulation of Rho protein signal transduction"/>
    <property type="evidence" value="ECO:0007669"/>
    <property type="project" value="InterPro"/>
</dbReference>
<dbReference type="GO" id="GO:0030017">
    <property type="term" value="C:sarcomere"/>
    <property type="evidence" value="ECO:0007669"/>
    <property type="project" value="TreeGrafter"/>
</dbReference>
<feature type="domain" description="Costars" evidence="1">
    <location>
        <begin position="75"/>
        <end position="158"/>
    </location>
</feature>
<evidence type="ECO:0000313" key="3">
    <source>
        <dbReference type="Proteomes" id="UP001152799"/>
    </source>
</evidence>
<dbReference type="PANTHER" id="PTHR22739">
    <property type="entry name" value="STRIATED MUSCLE ACTIVATOR OF RHO-DEPENDENT SIGNALING-RELATED"/>
    <property type="match status" value="1"/>
</dbReference>
<evidence type="ECO:0000313" key="2">
    <source>
        <dbReference type="EMBL" id="CAH1130914.1"/>
    </source>
</evidence>
<dbReference type="SMART" id="SM01283">
    <property type="entry name" value="Costars"/>
    <property type="match status" value="1"/>
</dbReference>
<protein>
    <recommendedName>
        <fullName evidence="1">Costars domain-containing protein</fullName>
    </recommendedName>
</protein>
<dbReference type="PANTHER" id="PTHR22739:SF7">
    <property type="entry name" value="EG:152A3.3 PROTEIN-RELATED"/>
    <property type="match status" value="1"/>
</dbReference>
<reference evidence="2" key="1">
    <citation type="submission" date="2022-01" db="EMBL/GenBank/DDBJ databases">
        <authorList>
            <person name="King R."/>
        </authorList>
    </citation>
    <scope>NUCLEOTIDE SEQUENCE</scope>
</reference>
<proteinExistence type="predicted"/>
<dbReference type="AlphaFoldDB" id="A0A9P0DIK3"/>
<dbReference type="OrthoDB" id="9871914at2759"/>
<dbReference type="InterPro" id="IPR038095">
    <property type="entry name" value="Costars_sf"/>
</dbReference>
<dbReference type="Gene3D" id="1.10.10.1540">
    <property type="entry name" value="Costar domain"/>
    <property type="match status" value="1"/>
</dbReference>
<dbReference type="FunFam" id="1.10.10.1540:FF:000003">
    <property type="entry name" value="Uncharacterized protein, isoform B"/>
    <property type="match status" value="1"/>
</dbReference>
<name>A0A9P0DIK3_9CUCU</name>
<accession>A0A9P0DIK3</accession>
<dbReference type="GO" id="GO:0003779">
    <property type="term" value="F:actin binding"/>
    <property type="evidence" value="ECO:0007669"/>
    <property type="project" value="InterPro"/>
</dbReference>
<gene>
    <name evidence="2" type="ORF">CEUTPL_LOCUS9512</name>
</gene>
<dbReference type="InterPro" id="IPR027817">
    <property type="entry name" value="Costars_dom"/>
</dbReference>
<organism evidence="2 3">
    <name type="scientific">Ceutorhynchus assimilis</name>
    <name type="common">cabbage seed weevil</name>
    <dbReference type="NCBI Taxonomy" id="467358"/>
    <lineage>
        <taxon>Eukaryota</taxon>
        <taxon>Metazoa</taxon>
        <taxon>Ecdysozoa</taxon>
        <taxon>Arthropoda</taxon>
        <taxon>Hexapoda</taxon>
        <taxon>Insecta</taxon>
        <taxon>Pterygota</taxon>
        <taxon>Neoptera</taxon>
        <taxon>Endopterygota</taxon>
        <taxon>Coleoptera</taxon>
        <taxon>Polyphaga</taxon>
        <taxon>Cucujiformia</taxon>
        <taxon>Curculionidae</taxon>
        <taxon>Ceutorhynchinae</taxon>
        <taxon>Ceutorhynchus</taxon>
    </lineage>
</organism>
<evidence type="ECO:0000259" key="1">
    <source>
        <dbReference type="SMART" id="SM01283"/>
    </source>
</evidence>